<dbReference type="PANTHER" id="PTHR46401:SF2">
    <property type="entry name" value="GLYCOSYLTRANSFERASE WBBK-RELATED"/>
    <property type="match status" value="1"/>
</dbReference>
<sequence>MPNEASNPQLDSGEKWTFSAMKLLVIHQNFPGQFRHVVLAALERGDEVVAIGRDTAPGIAGVQIHRYRATSRAPGNIHPYLIRYEQAVIDGQKVFEILGRLKRSGYQPDVILAHPGWGETLFAKDVYADTPLIHYCEYYYRAQGADCGFDPEFRRAARESSRLRVLNSLHLLNLEHCDIAIAPTQWQRSLFPAAYRSAIRVIHEGVIQSSDLAKVGAVRLPNGIELKAGQPIVTYVARNLEPYRGFHSFMRAIPLIQAECPDVQIIVVAGDGVSYGSKPVGYPDWRSRMEAEVSFDHSRVHFTGKLPYQTYRAVLACSKVHVYLTYPFVLSWSLLEAMASGCVVVASDTAPVREVIVDGANGMLVDFFDHQGVARSVSKVLKSAGEYDGLASAAKLTAGRFSVESGVSQYFEIFASAMSGHSDKPTVPQFGREV</sequence>
<evidence type="ECO:0000313" key="3">
    <source>
        <dbReference type="EMBL" id="XBL96958.1"/>
    </source>
</evidence>
<dbReference type="Gene3D" id="3.40.50.2000">
    <property type="entry name" value="Glycogen Phosphorylase B"/>
    <property type="match status" value="2"/>
</dbReference>
<dbReference type="SUPFAM" id="SSF53756">
    <property type="entry name" value="UDP-Glycosyltransferase/glycogen phosphorylase"/>
    <property type="match status" value="1"/>
</dbReference>
<dbReference type="Pfam" id="PF12000">
    <property type="entry name" value="Glyco_trans_4_3"/>
    <property type="match status" value="1"/>
</dbReference>
<dbReference type="CDD" id="cd03818">
    <property type="entry name" value="GT4_ExpC-like"/>
    <property type="match status" value="1"/>
</dbReference>
<evidence type="ECO:0000259" key="2">
    <source>
        <dbReference type="Pfam" id="PF12000"/>
    </source>
</evidence>
<dbReference type="GO" id="GO:0016757">
    <property type="term" value="F:glycosyltransferase activity"/>
    <property type="evidence" value="ECO:0007669"/>
    <property type="project" value="TreeGrafter"/>
</dbReference>
<evidence type="ECO:0000256" key="1">
    <source>
        <dbReference type="ARBA" id="ARBA00022679"/>
    </source>
</evidence>
<gene>
    <name evidence="3" type="ORF">ABHN08_03030</name>
</gene>
<dbReference type="GO" id="GO:0009103">
    <property type="term" value="P:lipopolysaccharide biosynthetic process"/>
    <property type="evidence" value="ECO:0007669"/>
    <property type="project" value="TreeGrafter"/>
</dbReference>
<reference evidence="3" key="1">
    <citation type="submission" date="2024-05" db="EMBL/GenBank/DDBJ databases">
        <title>Draft genome sequence of Pseudomonas iranensis M7D1.</title>
        <authorList>
            <person name="Miller S.L."/>
            <person name="Nsubuga A."/>
            <person name="Lu N."/>
            <person name="King J."/>
            <person name="Shears P."/>
            <person name="Lawson P.A."/>
        </authorList>
    </citation>
    <scope>NUCLEOTIDE SEQUENCE</scope>
    <source>
        <strain evidence="3">M7D1</strain>
    </source>
</reference>
<protein>
    <submittedName>
        <fullName evidence="3">Glycosyltransferase family 4 protein</fullName>
    </submittedName>
</protein>
<dbReference type="PANTHER" id="PTHR46401">
    <property type="entry name" value="GLYCOSYLTRANSFERASE WBBK-RELATED"/>
    <property type="match status" value="1"/>
</dbReference>
<dbReference type="InterPro" id="IPR022623">
    <property type="entry name" value="Glyco_trans_4"/>
</dbReference>
<proteinExistence type="predicted"/>
<name>A0AAU7EZA9_9PSED</name>
<organism evidence="3">
    <name type="scientific">Pseudomonas iranensis</name>
    <dbReference type="NCBI Taxonomy" id="2745503"/>
    <lineage>
        <taxon>Bacteria</taxon>
        <taxon>Pseudomonadati</taxon>
        <taxon>Pseudomonadota</taxon>
        <taxon>Gammaproteobacteria</taxon>
        <taxon>Pseudomonadales</taxon>
        <taxon>Pseudomonadaceae</taxon>
        <taxon>Pseudomonas</taxon>
    </lineage>
</organism>
<accession>A0AAU7EZA9</accession>
<keyword evidence="1" id="KW-0808">Transferase</keyword>
<dbReference type="Pfam" id="PF13692">
    <property type="entry name" value="Glyco_trans_1_4"/>
    <property type="match status" value="1"/>
</dbReference>
<dbReference type="EMBL" id="CP157354">
    <property type="protein sequence ID" value="XBL96958.1"/>
    <property type="molecule type" value="Genomic_DNA"/>
</dbReference>
<dbReference type="AlphaFoldDB" id="A0AAU7EZA9"/>
<feature type="domain" description="Glycosyl transferase family 4" evidence="2">
    <location>
        <begin position="45"/>
        <end position="206"/>
    </location>
</feature>